<evidence type="ECO:0000313" key="3">
    <source>
        <dbReference type="Proteomes" id="UP000503162"/>
    </source>
</evidence>
<dbReference type="PROSITE" id="PS50851">
    <property type="entry name" value="CHEW"/>
    <property type="match status" value="1"/>
</dbReference>
<feature type="domain" description="CheW-like" evidence="1">
    <location>
        <begin position="27"/>
        <end position="174"/>
    </location>
</feature>
<dbReference type="Pfam" id="PF01584">
    <property type="entry name" value="CheW"/>
    <property type="match status" value="1"/>
</dbReference>
<organism evidence="2 3">
    <name type="scientific">Hydrogenophaga crocea</name>
    <dbReference type="NCBI Taxonomy" id="2716225"/>
    <lineage>
        <taxon>Bacteria</taxon>
        <taxon>Pseudomonadati</taxon>
        <taxon>Pseudomonadota</taxon>
        <taxon>Betaproteobacteria</taxon>
        <taxon>Burkholderiales</taxon>
        <taxon>Comamonadaceae</taxon>
        <taxon>Hydrogenophaga</taxon>
    </lineage>
</organism>
<dbReference type="GO" id="GO:0006935">
    <property type="term" value="P:chemotaxis"/>
    <property type="evidence" value="ECO:0007669"/>
    <property type="project" value="InterPro"/>
</dbReference>
<dbReference type="SMART" id="SM00260">
    <property type="entry name" value="CheW"/>
    <property type="match status" value="1"/>
</dbReference>
<protein>
    <submittedName>
        <fullName evidence="2">Chemotaxis protein CheW</fullName>
    </submittedName>
</protein>
<dbReference type="GO" id="GO:0007165">
    <property type="term" value="P:signal transduction"/>
    <property type="evidence" value="ECO:0007669"/>
    <property type="project" value="InterPro"/>
</dbReference>
<accession>A0A6G8II85</accession>
<name>A0A6G8II85_9BURK</name>
<dbReference type="InterPro" id="IPR002545">
    <property type="entry name" value="CheW-lke_dom"/>
</dbReference>
<reference evidence="2 3" key="1">
    <citation type="submission" date="2020-03" db="EMBL/GenBank/DDBJ databases">
        <title>Hydrogenophaga sp. nov. isolated from cyanobacterial mat.</title>
        <authorList>
            <person name="Thorat V."/>
            <person name="Kirdat K."/>
            <person name="Tiwarekar B."/>
            <person name="Costa E.D."/>
            <person name="Yadav A."/>
        </authorList>
    </citation>
    <scope>NUCLEOTIDE SEQUENCE [LARGE SCALE GENOMIC DNA]</scope>
    <source>
        <strain evidence="2 3">BA0156</strain>
    </source>
</reference>
<keyword evidence="3" id="KW-1185">Reference proteome</keyword>
<gene>
    <name evidence="2" type="ORF">G9Q37_12265</name>
</gene>
<dbReference type="InterPro" id="IPR036061">
    <property type="entry name" value="CheW-like_dom_sf"/>
</dbReference>
<evidence type="ECO:0000259" key="1">
    <source>
        <dbReference type="PROSITE" id="PS50851"/>
    </source>
</evidence>
<dbReference type="Gene3D" id="2.40.50.180">
    <property type="entry name" value="CheA-289, Domain 4"/>
    <property type="match status" value="1"/>
</dbReference>
<dbReference type="AlphaFoldDB" id="A0A6G8II85"/>
<dbReference type="EMBL" id="CP049989">
    <property type="protein sequence ID" value="QIM52863.1"/>
    <property type="molecule type" value="Genomic_DNA"/>
</dbReference>
<dbReference type="RefSeq" id="WP_166227465.1">
    <property type="nucleotide sequence ID" value="NZ_CP049989.1"/>
</dbReference>
<dbReference type="KEGG" id="hcz:G9Q37_12265"/>
<evidence type="ECO:0000313" key="2">
    <source>
        <dbReference type="EMBL" id="QIM52863.1"/>
    </source>
</evidence>
<sequence>MPKRQSLKELQERLAQRLTAAKTESVTATWLALEAGGQRLLLPLVQSGEIFPWSTVQPVPYTKPWYVGVANLRGGVHGVIDLAALLRGDAARSPVRPAERVTSDSRLVSLHGALGLNAVLWIDRLLGLRNPGAFRAVADRPADAPPYATRVLIDESGQSWLELDLQLLVNEPEFLAIAA</sequence>
<proteinExistence type="predicted"/>
<dbReference type="SUPFAM" id="SSF50341">
    <property type="entry name" value="CheW-like"/>
    <property type="match status" value="1"/>
</dbReference>
<dbReference type="Proteomes" id="UP000503162">
    <property type="component" value="Chromosome"/>
</dbReference>